<reference evidence="1 2" key="2">
    <citation type="journal article" date="2022" name="Mol. Biol. Evol.">
        <title>Comparative Genomics Reveals Insights into the Divergent Evolution of Astigmatic Mites and Household Pest Adaptations.</title>
        <authorList>
            <person name="Xiong Q."/>
            <person name="Wan A.T."/>
            <person name="Liu X."/>
            <person name="Fung C.S."/>
            <person name="Xiao X."/>
            <person name="Malainual N."/>
            <person name="Hou J."/>
            <person name="Wang L."/>
            <person name="Wang M."/>
            <person name="Yang K.Y."/>
            <person name="Cui Y."/>
            <person name="Leung E.L."/>
            <person name="Nong W."/>
            <person name="Shin S.K."/>
            <person name="Au S.W."/>
            <person name="Jeong K.Y."/>
            <person name="Chew F.T."/>
            <person name="Hui J.H."/>
            <person name="Leung T.F."/>
            <person name="Tungtrongchitr A."/>
            <person name="Zhong N."/>
            <person name="Liu Z."/>
            <person name="Tsui S.K."/>
        </authorList>
    </citation>
    <scope>NUCLEOTIDE SEQUENCE [LARGE SCALE GENOMIC DNA]</scope>
    <source>
        <strain evidence="1">Derp</strain>
    </source>
</reference>
<organism evidence="1 2">
    <name type="scientific">Dermatophagoides pteronyssinus</name>
    <name type="common">European house dust mite</name>
    <dbReference type="NCBI Taxonomy" id="6956"/>
    <lineage>
        <taxon>Eukaryota</taxon>
        <taxon>Metazoa</taxon>
        <taxon>Ecdysozoa</taxon>
        <taxon>Arthropoda</taxon>
        <taxon>Chelicerata</taxon>
        <taxon>Arachnida</taxon>
        <taxon>Acari</taxon>
        <taxon>Acariformes</taxon>
        <taxon>Sarcoptiformes</taxon>
        <taxon>Astigmata</taxon>
        <taxon>Psoroptidia</taxon>
        <taxon>Analgoidea</taxon>
        <taxon>Pyroglyphidae</taxon>
        <taxon>Dermatophagoidinae</taxon>
        <taxon>Dermatophagoides</taxon>
    </lineage>
</organism>
<gene>
    <name evidence="1" type="ORF">DERP_008295</name>
</gene>
<evidence type="ECO:0000313" key="2">
    <source>
        <dbReference type="Proteomes" id="UP000887458"/>
    </source>
</evidence>
<name>A0ABQ8J630_DERPT</name>
<dbReference type="EMBL" id="NJHN03000067">
    <property type="protein sequence ID" value="KAH9418039.1"/>
    <property type="molecule type" value="Genomic_DNA"/>
</dbReference>
<comment type="caution">
    <text evidence="1">The sequence shown here is derived from an EMBL/GenBank/DDBJ whole genome shotgun (WGS) entry which is preliminary data.</text>
</comment>
<feature type="non-terminal residue" evidence="1">
    <location>
        <position position="1"/>
    </location>
</feature>
<protein>
    <submittedName>
        <fullName evidence="1">Uncharacterized protein</fullName>
    </submittedName>
</protein>
<reference evidence="1 2" key="1">
    <citation type="journal article" date="2018" name="J. Allergy Clin. Immunol.">
        <title>High-quality assembly of Dermatophagoides pteronyssinus genome and transcriptome reveals a wide range of novel allergens.</title>
        <authorList>
            <person name="Liu X.Y."/>
            <person name="Yang K.Y."/>
            <person name="Wang M.Q."/>
            <person name="Kwok J.S."/>
            <person name="Zeng X."/>
            <person name="Yang Z."/>
            <person name="Xiao X.J."/>
            <person name="Lau C.P."/>
            <person name="Li Y."/>
            <person name="Huang Z.M."/>
            <person name="Ba J.G."/>
            <person name="Yim A.K."/>
            <person name="Ouyang C.Y."/>
            <person name="Ngai S.M."/>
            <person name="Chan T.F."/>
            <person name="Leung E.L."/>
            <person name="Liu L."/>
            <person name="Liu Z.G."/>
            <person name="Tsui S.K."/>
        </authorList>
    </citation>
    <scope>NUCLEOTIDE SEQUENCE [LARGE SCALE GENOMIC DNA]</scope>
    <source>
        <strain evidence="1">Derp</strain>
    </source>
</reference>
<dbReference type="Proteomes" id="UP000887458">
    <property type="component" value="Unassembled WGS sequence"/>
</dbReference>
<keyword evidence="2" id="KW-1185">Reference proteome</keyword>
<evidence type="ECO:0000313" key="1">
    <source>
        <dbReference type="EMBL" id="KAH9418039.1"/>
    </source>
</evidence>
<accession>A0ABQ8J630</accession>
<proteinExistence type="predicted"/>
<sequence>SKYKIKCETCLLSLHCRIRCFYIREYTPDQLAYWFQRRDLCLAYGTIW</sequence>